<dbReference type="InterPro" id="IPR009057">
    <property type="entry name" value="Homeodomain-like_sf"/>
</dbReference>
<dbReference type="GO" id="GO:0003700">
    <property type="term" value="F:DNA-binding transcription factor activity"/>
    <property type="evidence" value="ECO:0007669"/>
    <property type="project" value="InterPro"/>
</dbReference>
<name>A0A8H9I6V9_9ALTE</name>
<dbReference type="InterPro" id="IPR018060">
    <property type="entry name" value="HTH_AraC"/>
</dbReference>
<reference evidence="6" key="2">
    <citation type="submission" date="2020-09" db="EMBL/GenBank/DDBJ databases">
        <authorList>
            <person name="Sun Q."/>
            <person name="Kim S."/>
        </authorList>
    </citation>
    <scope>NUCLEOTIDE SEQUENCE</scope>
    <source>
        <strain evidence="6">KCTC 32337</strain>
    </source>
</reference>
<dbReference type="GO" id="GO:0043565">
    <property type="term" value="F:sequence-specific DNA binding"/>
    <property type="evidence" value="ECO:0007669"/>
    <property type="project" value="InterPro"/>
</dbReference>
<feature type="domain" description="HTH araC/xylS-type" evidence="5">
    <location>
        <begin position="220"/>
        <end position="318"/>
    </location>
</feature>
<dbReference type="Proteomes" id="UP000622604">
    <property type="component" value="Unassembled WGS sequence"/>
</dbReference>
<dbReference type="SUPFAM" id="SSF52317">
    <property type="entry name" value="Class I glutamine amidotransferase-like"/>
    <property type="match status" value="1"/>
</dbReference>
<dbReference type="Gene3D" id="3.40.50.880">
    <property type="match status" value="1"/>
</dbReference>
<feature type="region of interest" description="Disordered" evidence="4">
    <location>
        <begin position="317"/>
        <end position="336"/>
    </location>
</feature>
<evidence type="ECO:0000256" key="2">
    <source>
        <dbReference type="ARBA" id="ARBA00023125"/>
    </source>
</evidence>
<keyword evidence="3" id="KW-0804">Transcription</keyword>
<comment type="caution">
    <text evidence="6">The sequence shown here is derived from an EMBL/GenBank/DDBJ whole genome shotgun (WGS) entry which is preliminary data.</text>
</comment>
<dbReference type="InterPro" id="IPR018062">
    <property type="entry name" value="HTH_AraC-typ_CS"/>
</dbReference>
<dbReference type="Pfam" id="PF01965">
    <property type="entry name" value="DJ-1_PfpI"/>
    <property type="match status" value="1"/>
</dbReference>
<proteinExistence type="predicted"/>
<dbReference type="InterPro" id="IPR029062">
    <property type="entry name" value="Class_I_gatase-like"/>
</dbReference>
<evidence type="ECO:0000313" key="6">
    <source>
        <dbReference type="EMBL" id="GGZ51641.1"/>
    </source>
</evidence>
<keyword evidence="2" id="KW-0238">DNA-binding</keyword>
<dbReference type="PANTHER" id="PTHR43130:SF11">
    <property type="entry name" value="TRANSCRIPTIONAL REGULATORY PROTEIN"/>
    <property type="match status" value="1"/>
</dbReference>
<organism evidence="6 7">
    <name type="scientific">Paraglaciecola chathamensis</name>
    <dbReference type="NCBI Taxonomy" id="368405"/>
    <lineage>
        <taxon>Bacteria</taxon>
        <taxon>Pseudomonadati</taxon>
        <taxon>Pseudomonadota</taxon>
        <taxon>Gammaproteobacteria</taxon>
        <taxon>Alteromonadales</taxon>
        <taxon>Alteromonadaceae</taxon>
        <taxon>Paraglaciecola</taxon>
    </lineage>
</organism>
<dbReference type="PANTHER" id="PTHR43130">
    <property type="entry name" value="ARAC-FAMILY TRANSCRIPTIONAL REGULATOR"/>
    <property type="match status" value="1"/>
</dbReference>
<sequence>MSEAKWRVALLIFNGAWASTVYGSLELFHSVNLRQPKDKQFQCDLISTDSQPIQLYGGQTIQSDTTISDAPYDLIMLAHYWGDFQHLTEQYPAIPPWLVKQHANGARIAGVNSGIFWAAEAGLLDGGRATTYWRHLREFELRYPKVQWQANQASVEHARIYSSNGQNAAMDLSLHLVEEFCGASIAAGLARDISFDSRRTYDLNLINIAGFRQHRDVGIHRAQDWLDEHFTQSVELQALANQIGMSKRTFIRRFQKATGELPSRYLQRLRIEAAKHRLGNTQDSIKTIGMGVGYRDISSFSKVFKTLTDVTPREYRQRLRPSGAKAPNTKSTLKFG</sequence>
<dbReference type="SMART" id="SM00342">
    <property type="entry name" value="HTH_ARAC"/>
    <property type="match status" value="1"/>
</dbReference>
<dbReference type="EMBL" id="BMZC01000002">
    <property type="protein sequence ID" value="GGZ51641.1"/>
    <property type="molecule type" value="Genomic_DNA"/>
</dbReference>
<dbReference type="PROSITE" id="PS00041">
    <property type="entry name" value="HTH_ARAC_FAMILY_1"/>
    <property type="match status" value="1"/>
</dbReference>
<evidence type="ECO:0000313" key="7">
    <source>
        <dbReference type="Proteomes" id="UP000622604"/>
    </source>
</evidence>
<dbReference type="AlphaFoldDB" id="A0A8H9I6V9"/>
<dbReference type="PROSITE" id="PS01124">
    <property type="entry name" value="HTH_ARAC_FAMILY_2"/>
    <property type="match status" value="1"/>
</dbReference>
<dbReference type="InterPro" id="IPR002818">
    <property type="entry name" value="DJ-1/PfpI"/>
</dbReference>
<dbReference type="SUPFAM" id="SSF46689">
    <property type="entry name" value="Homeodomain-like"/>
    <property type="match status" value="2"/>
</dbReference>
<dbReference type="Gene3D" id="1.10.10.60">
    <property type="entry name" value="Homeodomain-like"/>
    <property type="match status" value="2"/>
</dbReference>
<dbReference type="InterPro" id="IPR052158">
    <property type="entry name" value="INH-QAR"/>
</dbReference>
<protein>
    <submittedName>
        <fullName evidence="6">AraC family transcriptional regulator</fullName>
    </submittedName>
</protein>
<evidence type="ECO:0000256" key="3">
    <source>
        <dbReference type="ARBA" id="ARBA00023163"/>
    </source>
</evidence>
<evidence type="ECO:0000256" key="1">
    <source>
        <dbReference type="ARBA" id="ARBA00023015"/>
    </source>
</evidence>
<dbReference type="CDD" id="cd03138">
    <property type="entry name" value="GATase1_AraC_2"/>
    <property type="match status" value="1"/>
</dbReference>
<accession>A0A8H9I6V9</accession>
<keyword evidence="1" id="KW-0805">Transcription regulation</keyword>
<evidence type="ECO:0000256" key="4">
    <source>
        <dbReference type="SAM" id="MobiDB-lite"/>
    </source>
</evidence>
<gene>
    <name evidence="6" type="ORF">GCM10011274_06970</name>
</gene>
<evidence type="ECO:0000259" key="5">
    <source>
        <dbReference type="PROSITE" id="PS01124"/>
    </source>
</evidence>
<dbReference type="RefSeq" id="WP_007992072.1">
    <property type="nucleotide sequence ID" value="NZ_BMZC01000002.1"/>
</dbReference>
<dbReference type="Pfam" id="PF12833">
    <property type="entry name" value="HTH_18"/>
    <property type="match status" value="1"/>
</dbReference>
<reference evidence="6" key="1">
    <citation type="journal article" date="2014" name="Int. J. Syst. Evol. Microbiol.">
        <title>Complete genome sequence of Corynebacterium casei LMG S-19264T (=DSM 44701T), isolated from a smear-ripened cheese.</title>
        <authorList>
            <consortium name="US DOE Joint Genome Institute (JGI-PGF)"/>
            <person name="Walter F."/>
            <person name="Albersmeier A."/>
            <person name="Kalinowski J."/>
            <person name="Ruckert C."/>
        </authorList>
    </citation>
    <scope>NUCLEOTIDE SEQUENCE</scope>
    <source>
        <strain evidence="6">KCTC 32337</strain>
    </source>
</reference>